<accession>A0A6G3WVU1</accession>
<keyword evidence="1" id="KW-0472">Membrane</keyword>
<gene>
    <name evidence="2" type="ORF">G3M58_24190</name>
</gene>
<dbReference type="AlphaFoldDB" id="A0A6G3WVU1"/>
<evidence type="ECO:0000313" key="2">
    <source>
        <dbReference type="EMBL" id="NEE09542.1"/>
    </source>
</evidence>
<feature type="transmembrane region" description="Helical" evidence="1">
    <location>
        <begin position="66"/>
        <end position="86"/>
    </location>
</feature>
<dbReference type="EMBL" id="JAAGMN010002457">
    <property type="protein sequence ID" value="NEE09542.1"/>
    <property type="molecule type" value="Genomic_DNA"/>
</dbReference>
<sequence>MISQPTSFYIPPEIEAGLLGGDFIRHGGIVRDQVGQIVKHLKEVPLPVSNEKAVARVAGMLRNPRVLIPTAILGTVAAGAAVIVAAKKRKQTGKPEVPECVQRYNASLAAYVEAVHEGRLELGIIERLIAELDAIKAHSGEEGSITLAFSTKHVEMLVNIAVDYTRQLTEANSVDLNELQGVAPASEKDAVVDLRRHLEVQRKIFTEAA</sequence>
<comment type="caution">
    <text evidence="2">The sequence shown here is derived from an EMBL/GenBank/DDBJ whole genome shotgun (WGS) entry which is preliminary data.</text>
</comment>
<evidence type="ECO:0000256" key="1">
    <source>
        <dbReference type="SAM" id="Phobius"/>
    </source>
</evidence>
<organism evidence="2">
    <name type="scientific">Streptomyces sp. SID7499</name>
    <dbReference type="NCBI Taxonomy" id="2706086"/>
    <lineage>
        <taxon>Bacteria</taxon>
        <taxon>Bacillati</taxon>
        <taxon>Actinomycetota</taxon>
        <taxon>Actinomycetes</taxon>
        <taxon>Kitasatosporales</taxon>
        <taxon>Streptomycetaceae</taxon>
        <taxon>Streptomyces</taxon>
    </lineage>
</organism>
<proteinExistence type="predicted"/>
<keyword evidence="1" id="KW-0812">Transmembrane</keyword>
<keyword evidence="1" id="KW-1133">Transmembrane helix</keyword>
<name>A0A6G3WVU1_9ACTN</name>
<reference evidence="2" key="1">
    <citation type="submission" date="2020-01" db="EMBL/GenBank/DDBJ databases">
        <title>Insect and environment-associated Actinomycetes.</title>
        <authorList>
            <person name="Currrie C."/>
            <person name="Chevrette M."/>
            <person name="Carlson C."/>
            <person name="Stubbendieck R."/>
            <person name="Wendt-Pienkowski E."/>
        </authorList>
    </citation>
    <scope>NUCLEOTIDE SEQUENCE</scope>
    <source>
        <strain evidence="2">SID7499</strain>
    </source>
</reference>
<protein>
    <submittedName>
        <fullName evidence="2">Uncharacterized protein</fullName>
    </submittedName>
</protein>